<dbReference type="AlphaFoldDB" id="A0A0M3K7R4"/>
<evidence type="ECO:0000313" key="3">
    <source>
        <dbReference type="EMBL" id="VDK57722.1"/>
    </source>
</evidence>
<dbReference type="InterPro" id="IPR000719">
    <property type="entry name" value="Prot_kinase_dom"/>
</dbReference>
<evidence type="ECO:0000313" key="4">
    <source>
        <dbReference type="Proteomes" id="UP000267096"/>
    </source>
</evidence>
<name>A0A0M3K7R4_ANISI</name>
<dbReference type="PANTHER" id="PTHR24347">
    <property type="entry name" value="SERINE/THREONINE-PROTEIN KINASE"/>
    <property type="match status" value="1"/>
</dbReference>
<feature type="domain" description="Protein kinase" evidence="2">
    <location>
        <begin position="116"/>
        <end position="469"/>
    </location>
</feature>
<keyword evidence="1" id="KW-0812">Transmembrane</keyword>
<sequence length="499" mass="57578">MVWLQVWMMSHTNGPELMDSQDDDEKAGYECTLTQKESQFSQLLNYRSIEEDELDQKKYATLHPMDRGLNQIGKLLSYSDINGFFLFIFYLPFLFVFSVLYTEFFGFGRNPDFVDFCDFHELASGESVRLLSSVSTKHCYIQRVSTSSYLFNVHLKVFMGKRRSNASVSVAIKVIAKRGLSLSRDHSSESGFGSSTELIRREVDIMLSIKHANCVQLEYVCESSKMAYIVMEYIEGGELFSRIVDERNMGKGLGEGLTKFYAWQMLNALQVFDYFDLIHIISSAVVVFIDIASSVSLRYNYCIELPFSSIAVVLIRIRTSTLFQFLHKTKIVHRDIKPENVLLLKKDVYTVLKLSDFGLSRAYDNTMQTFCGTQCYMAPELWKAEPRYRAEVDMWALGAVLFTCICGYPPFSNEYTDMPLKQQIAKGRLIYYSVWREISKKAQRLIRKMLRVDVYQRITAPEAIRDEWFDDPIVEKAKNLVQAYSKMHAIPLDNLGVAQ</sequence>
<evidence type="ECO:0000259" key="2">
    <source>
        <dbReference type="PROSITE" id="PS50011"/>
    </source>
</evidence>
<dbReference type="PROSITE" id="PS50011">
    <property type="entry name" value="PROTEIN_KINASE_DOM"/>
    <property type="match status" value="1"/>
</dbReference>
<dbReference type="SUPFAM" id="SSF56112">
    <property type="entry name" value="Protein kinase-like (PK-like)"/>
    <property type="match status" value="2"/>
</dbReference>
<dbReference type="InterPro" id="IPR011009">
    <property type="entry name" value="Kinase-like_dom_sf"/>
</dbReference>
<dbReference type="PROSITE" id="PS00108">
    <property type="entry name" value="PROTEIN_KINASE_ST"/>
    <property type="match status" value="1"/>
</dbReference>
<feature type="transmembrane region" description="Helical" evidence="1">
    <location>
        <begin position="81"/>
        <end position="101"/>
    </location>
</feature>
<dbReference type="InterPro" id="IPR008271">
    <property type="entry name" value="Ser/Thr_kinase_AS"/>
</dbReference>
<keyword evidence="4" id="KW-1185">Reference proteome</keyword>
<dbReference type="GO" id="GO:0004672">
    <property type="term" value="F:protein kinase activity"/>
    <property type="evidence" value="ECO:0007669"/>
    <property type="project" value="InterPro"/>
</dbReference>
<reference evidence="5" key="1">
    <citation type="submission" date="2017-02" db="UniProtKB">
        <authorList>
            <consortium name="WormBaseParasite"/>
        </authorList>
    </citation>
    <scope>IDENTIFICATION</scope>
</reference>
<dbReference type="Proteomes" id="UP000267096">
    <property type="component" value="Unassembled WGS sequence"/>
</dbReference>
<dbReference type="SMART" id="SM00220">
    <property type="entry name" value="S_TKc"/>
    <property type="match status" value="1"/>
</dbReference>
<reference evidence="3 4" key="2">
    <citation type="submission" date="2018-11" db="EMBL/GenBank/DDBJ databases">
        <authorList>
            <consortium name="Pathogen Informatics"/>
        </authorList>
    </citation>
    <scope>NUCLEOTIDE SEQUENCE [LARGE SCALE GENOMIC DNA]</scope>
</reference>
<organism evidence="5">
    <name type="scientific">Anisakis simplex</name>
    <name type="common">Herring worm</name>
    <dbReference type="NCBI Taxonomy" id="6269"/>
    <lineage>
        <taxon>Eukaryota</taxon>
        <taxon>Metazoa</taxon>
        <taxon>Ecdysozoa</taxon>
        <taxon>Nematoda</taxon>
        <taxon>Chromadorea</taxon>
        <taxon>Rhabditida</taxon>
        <taxon>Spirurina</taxon>
        <taxon>Ascaridomorpha</taxon>
        <taxon>Ascaridoidea</taxon>
        <taxon>Anisakidae</taxon>
        <taxon>Anisakis</taxon>
        <taxon>Anisakis simplex complex</taxon>
    </lineage>
</organism>
<evidence type="ECO:0000313" key="5">
    <source>
        <dbReference type="WBParaSite" id="ASIM_0001700501-mRNA-1"/>
    </source>
</evidence>
<proteinExistence type="predicted"/>
<keyword evidence="1" id="KW-1133">Transmembrane helix</keyword>
<protein>
    <submittedName>
        <fullName evidence="5">Serine/threonine-protein kinase Chk2 (inferred by orthology to a human protein)</fullName>
    </submittedName>
</protein>
<gene>
    <name evidence="3" type="ORF">ASIM_LOCUS16412</name>
</gene>
<accession>A0A0M3K7R4</accession>
<dbReference type="GO" id="GO:0005524">
    <property type="term" value="F:ATP binding"/>
    <property type="evidence" value="ECO:0007669"/>
    <property type="project" value="InterPro"/>
</dbReference>
<dbReference type="Gene3D" id="1.10.510.10">
    <property type="entry name" value="Transferase(Phosphotransferase) domain 1"/>
    <property type="match status" value="2"/>
</dbReference>
<evidence type="ECO:0000256" key="1">
    <source>
        <dbReference type="SAM" id="Phobius"/>
    </source>
</evidence>
<dbReference type="EMBL" id="UYRR01033069">
    <property type="protein sequence ID" value="VDK57722.1"/>
    <property type="molecule type" value="Genomic_DNA"/>
</dbReference>
<keyword evidence="1" id="KW-0472">Membrane</keyword>
<dbReference type="WBParaSite" id="ASIM_0001700501-mRNA-1">
    <property type="protein sequence ID" value="ASIM_0001700501-mRNA-1"/>
    <property type="gene ID" value="ASIM_0001700501"/>
</dbReference>
<dbReference type="Pfam" id="PF00069">
    <property type="entry name" value="Pkinase"/>
    <property type="match status" value="2"/>
</dbReference>
<dbReference type="OrthoDB" id="40902at2759"/>